<protein>
    <recommendedName>
        <fullName evidence="4">Pyridine nucleotide-disulphide oxidoreductase dimerisation domain-containing protein</fullName>
    </recommendedName>
</protein>
<dbReference type="InterPro" id="IPR036188">
    <property type="entry name" value="FAD/NAD-bd_sf"/>
</dbReference>
<evidence type="ECO:0000256" key="1">
    <source>
        <dbReference type="SAM" id="MobiDB-lite"/>
    </source>
</evidence>
<evidence type="ECO:0000313" key="2">
    <source>
        <dbReference type="EMBL" id="SNQ49313.1"/>
    </source>
</evidence>
<feature type="compositionally biased region" description="Pro residues" evidence="1">
    <location>
        <begin position="108"/>
        <end position="127"/>
    </location>
</feature>
<feature type="compositionally biased region" description="Basic and acidic residues" evidence="1">
    <location>
        <begin position="1"/>
        <end position="17"/>
    </location>
</feature>
<dbReference type="AlphaFoldDB" id="A0A2I2KUH5"/>
<keyword evidence="3" id="KW-1185">Reference proteome</keyword>
<sequence>MCHDRSRIPRPAGRLDRGGPGAQLVGRRGSEIAKRVDATAIHHHMTLDAVNDLDLAYTPPRAPSHRRITLPWPRNRPCCSSASTTPAAPRWPPAGSPTSPATASRSAPPAPPPQATSTPPPSPPWPK</sequence>
<proteinExistence type="predicted"/>
<feature type="region of interest" description="Disordered" evidence="1">
    <location>
        <begin position="1"/>
        <end position="29"/>
    </location>
</feature>
<name>A0A2I2KUH5_9ACTN</name>
<accession>A0A2I2KUH5</accession>
<feature type="region of interest" description="Disordered" evidence="1">
    <location>
        <begin position="60"/>
        <end position="127"/>
    </location>
</feature>
<organism evidence="2 3">
    <name type="scientific">Frankia canadensis</name>
    <dbReference type="NCBI Taxonomy" id="1836972"/>
    <lineage>
        <taxon>Bacteria</taxon>
        <taxon>Bacillati</taxon>
        <taxon>Actinomycetota</taxon>
        <taxon>Actinomycetes</taxon>
        <taxon>Frankiales</taxon>
        <taxon>Frankiaceae</taxon>
        <taxon>Frankia</taxon>
    </lineage>
</organism>
<evidence type="ECO:0000313" key="3">
    <source>
        <dbReference type="Proteomes" id="UP000234331"/>
    </source>
</evidence>
<dbReference type="EMBL" id="FZMO01000246">
    <property type="protein sequence ID" value="SNQ49313.1"/>
    <property type="molecule type" value="Genomic_DNA"/>
</dbReference>
<dbReference type="Gene3D" id="3.50.50.60">
    <property type="entry name" value="FAD/NAD(P)-binding domain"/>
    <property type="match status" value="1"/>
</dbReference>
<feature type="compositionally biased region" description="Low complexity" evidence="1">
    <location>
        <begin position="96"/>
        <end position="107"/>
    </location>
</feature>
<evidence type="ECO:0008006" key="4">
    <source>
        <dbReference type="Google" id="ProtNLM"/>
    </source>
</evidence>
<dbReference type="Proteomes" id="UP000234331">
    <property type="component" value="Unassembled WGS sequence"/>
</dbReference>
<gene>
    <name evidence="2" type="ORF">FRACA_320012</name>
</gene>
<reference evidence="2 3" key="1">
    <citation type="submission" date="2017-06" db="EMBL/GenBank/DDBJ databases">
        <authorList>
            <person name="Kim H.J."/>
            <person name="Triplett B.A."/>
        </authorList>
    </citation>
    <scope>NUCLEOTIDE SEQUENCE [LARGE SCALE GENOMIC DNA]</scope>
    <source>
        <strain evidence="2">FRACA_ARgP5</strain>
    </source>
</reference>